<dbReference type="Gene3D" id="3.30.565.10">
    <property type="entry name" value="Histidine kinase-like ATPase, C-terminal domain"/>
    <property type="match status" value="1"/>
</dbReference>
<keyword evidence="10" id="KW-1133">Transmembrane helix</keyword>
<evidence type="ECO:0000256" key="8">
    <source>
        <dbReference type="ARBA" id="ARBA00023012"/>
    </source>
</evidence>
<dbReference type="CDD" id="cd16917">
    <property type="entry name" value="HATPase_UhpB-NarQ-NarX-like"/>
    <property type="match status" value="1"/>
</dbReference>
<evidence type="ECO:0000256" key="7">
    <source>
        <dbReference type="ARBA" id="ARBA00022840"/>
    </source>
</evidence>
<dbReference type="PANTHER" id="PTHR24421">
    <property type="entry name" value="NITRATE/NITRITE SENSOR PROTEIN NARX-RELATED"/>
    <property type="match status" value="1"/>
</dbReference>
<keyword evidence="4" id="KW-0808">Transferase</keyword>
<evidence type="ECO:0000256" key="4">
    <source>
        <dbReference type="ARBA" id="ARBA00022679"/>
    </source>
</evidence>
<dbReference type="InterPro" id="IPR036890">
    <property type="entry name" value="HATPase_C_sf"/>
</dbReference>
<evidence type="ECO:0000256" key="1">
    <source>
        <dbReference type="ARBA" id="ARBA00000085"/>
    </source>
</evidence>
<evidence type="ECO:0000313" key="13">
    <source>
        <dbReference type="Proteomes" id="UP001500902"/>
    </source>
</evidence>
<dbReference type="InterPro" id="IPR050482">
    <property type="entry name" value="Sensor_HK_TwoCompSys"/>
</dbReference>
<gene>
    <name evidence="12" type="ORF">GCM10022224_056490</name>
</gene>
<evidence type="ECO:0000256" key="9">
    <source>
        <dbReference type="SAM" id="MobiDB-lite"/>
    </source>
</evidence>
<dbReference type="Gene3D" id="1.20.5.1930">
    <property type="match status" value="1"/>
</dbReference>
<feature type="transmembrane region" description="Helical" evidence="10">
    <location>
        <begin position="120"/>
        <end position="141"/>
    </location>
</feature>
<dbReference type="Proteomes" id="UP001500902">
    <property type="component" value="Unassembled WGS sequence"/>
</dbReference>
<accession>A0ABP7CDP5</accession>
<reference evidence="13" key="1">
    <citation type="journal article" date="2019" name="Int. J. Syst. Evol. Microbiol.">
        <title>The Global Catalogue of Microorganisms (GCM) 10K type strain sequencing project: providing services to taxonomists for standard genome sequencing and annotation.</title>
        <authorList>
            <consortium name="The Broad Institute Genomics Platform"/>
            <consortium name="The Broad Institute Genome Sequencing Center for Infectious Disease"/>
            <person name="Wu L."/>
            <person name="Ma J."/>
        </authorList>
    </citation>
    <scope>NUCLEOTIDE SEQUENCE [LARGE SCALE GENOMIC DNA]</scope>
    <source>
        <strain evidence="13">JCM 16904</strain>
    </source>
</reference>
<feature type="transmembrane region" description="Helical" evidence="10">
    <location>
        <begin position="153"/>
        <end position="172"/>
    </location>
</feature>
<evidence type="ECO:0000259" key="11">
    <source>
        <dbReference type="Pfam" id="PF07730"/>
    </source>
</evidence>
<evidence type="ECO:0000256" key="2">
    <source>
        <dbReference type="ARBA" id="ARBA00012438"/>
    </source>
</evidence>
<proteinExistence type="predicted"/>
<protein>
    <recommendedName>
        <fullName evidence="2">histidine kinase</fullName>
        <ecNumber evidence="2">2.7.13.3</ecNumber>
    </recommendedName>
</protein>
<comment type="catalytic activity">
    <reaction evidence="1">
        <text>ATP + protein L-histidine = ADP + protein N-phospho-L-histidine.</text>
        <dbReference type="EC" id="2.7.13.3"/>
    </reaction>
</comment>
<organism evidence="12 13">
    <name type="scientific">Nonomuraea antimicrobica</name>
    <dbReference type="NCBI Taxonomy" id="561173"/>
    <lineage>
        <taxon>Bacteria</taxon>
        <taxon>Bacillati</taxon>
        <taxon>Actinomycetota</taxon>
        <taxon>Actinomycetes</taxon>
        <taxon>Streptosporangiales</taxon>
        <taxon>Streptosporangiaceae</taxon>
        <taxon>Nonomuraea</taxon>
    </lineage>
</organism>
<dbReference type="EC" id="2.7.13.3" evidence="2"/>
<keyword evidence="3" id="KW-0597">Phosphoprotein</keyword>
<keyword evidence="13" id="KW-1185">Reference proteome</keyword>
<feature type="region of interest" description="Disordered" evidence="9">
    <location>
        <begin position="344"/>
        <end position="364"/>
    </location>
</feature>
<keyword evidence="10" id="KW-0812">Transmembrane</keyword>
<dbReference type="InterPro" id="IPR011712">
    <property type="entry name" value="Sig_transdc_His_kin_sub3_dim/P"/>
</dbReference>
<evidence type="ECO:0000256" key="6">
    <source>
        <dbReference type="ARBA" id="ARBA00022777"/>
    </source>
</evidence>
<evidence type="ECO:0000256" key="10">
    <source>
        <dbReference type="SAM" id="Phobius"/>
    </source>
</evidence>
<keyword evidence="6" id="KW-0418">Kinase</keyword>
<feature type="transmembrane region" description="Helical" evidence="10">
    <location>
        <begin position="98"/>
        <end position="115"/>
    </location>
</feature>
<feature type="transmembrane region" description="Helical" evidence="10">
    <location>
        <begin position="45"/>
        <end position="61"/>
    </location>
</feature>
<keyword evidence="8" id="KW-0902">Two-component regulatory system</keyword>
<name>A0ABP7CDP5_9ACTN</name>
<feature type="transmembrane region" description="Helical" evidence="10">
    <location>
        <begin position="68"/>
        <end position="86"/>
    </location>
</feature>
<evidence type="ECO:0000256" key="5">
    <source>
        <dbReference type="ARBA" id="ARBA00022741"/>
    </source>
</evidence>
<feature type="domain" description="Signal transduction histidine kinase subgroup 3 dimerisation and phosphoacceptor" evidence="11">
    <location>
        <begin position="193"/>
        <end position="256"/>
    </location>
</feature>
<keyword evidence="5" id="KW-0547">Nucleotide-binding</keyword>
<sequence>MRTLAHMRTDMMRDTNRRATVCALVTCLVVLPAFVAPIEALFVVVPTALAVVAAMAAYPLGSLTLPRAVVAATAVSVLGDLGFLLLRDGWAEVKWALPWLPFELTALLVLLVRVVRRAPVLPAAVLGTLTAAAAVVLPLRFSLKNSHSGLEQSVLGVLAAAVLALTAVGIGLHQRAQDERRAEAISRARRDQRLQVARDLHDFVAHEVTGILLETQAARLVDYDEARTKDLLERLEAAGQRALASMDDTLRVLREPGTQTEPPPTRVHGLGDLAGLLQRFEGSGSVRTALDLAPGLAGALPLEVEDAAYRLVIEALTNIRRHASEARLVTVAVARGAGGLRVAVSDDAGRPTGPAPAPRADGGTGLVALTERFTGLRGSLEAGPGPAGWTVVGVLPLDGPAA</sequence>
<dbReference type="SUPFAM" id="SSF55874">
    <property type="entry name" value="ATPase domain of HSP90 chaperone/DNA topoisomerase II/histidine kinase"/>
    <property type="match status" value="1"/>
</dbReference>
<dbReference type="PANTHER" id="PTHR24421:SF10">
    <property type="entry name" value="NITRATE_NITRITE SENSOR PROTEIN NARQ"/>
    <property type="match status" value="1"/>
</dbReference>
<keyword evidence="10" id="KW-0472">Membrane</keyword>
<keyword evidence="7" id="KW-0067">ATP-binding</keyword>
<evidence type="ECO:0000256" key="3">
    <source>
        <dbReference type="ARBA" id="ARBA00022553"/>
    </source>
</evidence>
<dbReference type="Pfam" id="PF07730">
    <property type="entry name" value="HisKA_3"/>
    <property type="match status" value="1"/>
</dbReference>
<evidence type="ECO:0000313" key="12">
    <source>
        <dbReference type="EMBL" id="GAA3684524.1"/>
    </source>
</evidence>
<comment type="caution">
    <text evidence="12">The sequence shown here is derived from an EMBL/GenBank/DDBJ whole genome shotgun (WGS) entry which is preliminary data.</text>
</comment>
<dbReference type="EMBL" id="BAAAZP010000101">
    <property type="protein sequence ID" value="GAA3684524.1"/>
    <property type="molecule type" value="Genomic_DNA"/>
</dbReference>